<evidence type="ECO:0000259" key="2">
    <source>
        <dbReference type="Pfam" id="PF24494"/>
    </source>
</evidence>
<dbReference type="RefSeq" id="XP_007697236.1">
    <property type="nucleotide sequence ID" value="XM_007699046.1"/>
</dbReference>
<dbReference type="OrthoDB" id="4152607at2759"/>
<protein>
    <recommendedName>
        <fullName evidence="2">DUF7587 domain-containing protein</fullName>
    </recommendedName>
</protein>
<organism evidence="3 4">
    <name type="scientific">Cochliobolus sativus (strain ND90Pr / ATCC 201652)</name>
    <name type="common">Common root rot and spot blotch fungus</name>
    <name type="synonym">Bipolaris sorokiniana</name>
    <dbReference type="NCBI Taxonomy" id="665912"/>
    <lineage>
        <taxon>Eukaryota</taxon>
        <taxon>Fungi</taxon>
        <taxon>Dikarya</taxon>
        <taxon>Ascomycota</taxon>
        <taxon>Pezizomycotina</taxon>
        <taxon>Dothideomycetes</taxon>
        <taxon>Pleosporomycetidae</taxon>
        <taxon>Pleosporales</taxon>
        <taxon>Pleosporineae</taxon>
        <taxon>Pleosporaceae</taxon>
        <taxon>Bipolaris</taxon>
    </lineage>
</organism>
<reference evidence="4" key="2">
    <citation type="journal article" date="2013" name="PLoS Genet.">
        <title>Comparative genome structure, secondary metabolite, and effector coding capacity across Cochliobolus pathogens.</title>
        <authorList>
            <person name="Condon B.J."/>
            <person name="Leng Y."/>
            <person name="Wu D."/>
            <person name="Bushley K.E."/>
            <person name="Ohm R.A."/>
            <person name="Otillar R."/>
            <person name="Martin J."/>
            <person name="Schackwitz W."/>
            <person name="Grimwood J."/>
            <person name="MohdZainudin N."/>
            <person name="Xue C."/>
            <person name="Wang R."/>
            <person name="Manning V.A."/>
            <person name="Dhillon B."/>
            <person name="Tu Z.J."/>
            <person name="Steffenson B.J."/>
            <person name="Salamov A."/>
            <person name="Sun H."/>
            <person name="Lowry S."/>
            <person name="LaButti K."/>
            <person name="Han J."/>
            <person name="Copeland A."/>
            <person name="Lindquist E."/>
            <person name="Barry K."/>
            <person name="Schmutz J."/>
            <person name="Baker S.E."/>
            <person name="Ciuffetti L.M."/>
            <person name="Grigoriev I.V."/>
            <person name="Zhong S."/>
            <person name="Turgeon B.G."/>
        </authorList>
    </citation>
    <scope>NUCLEOTIDE SEQUENCE [LARGE SCALE GENOMIC DNA]</scope>
    <source>
        <strain evidence="4">ND90Pr / ATCC 201652</strain>
    </source>
</reference>
<dbReference type="HOGENOM" id="CLU_035446_0_0_1"/>
<dbReference type="STRING" id="665912.M2RLY8"/>
<feature type="region of interest" description="Disordered" evidence="1">
    <location>
        <begin position="1"/>
        <end position="24"/>
    </location>
</feature>
<dbReference type="KEGG" id="bsc:COCSADRAFT_179248"/>
<dbReference type="EMBL" id="KB445639">
    <property type="protein sequence ID" value="EMD67629.1"/>
    <property type="molecule type" value="Genomic_DNA"/>
</dbReference>
<keyword evidence="4" id="KW-1185">Reference proteome</keyword>
<dbReference type="Proteomes" id="UP000016934">
    <property type="component" value="Unassembled WGS sequence"/>
</dbReference>
<dbReference type="OMA" id="YYEHENR"/>
<dbReference type="eggNOG" id="ENOG502SJQX">
    <property type="taxonomic scope" value="Eukaryota"/>
</dbReference>
<evidence type="ECO:0000313" key="3">
    <source>
        <dbReference type="EMBL" id="EMD67629.1"/>
    </source>
</evidence>
<evidence type="ECO:0000313" key="4">
    <source>
        <dbReference type="Proteomes" id="UP000016934"/>
    </source>
</evidence>
<name>M2RLY8_COCSN</name>
<dbReference type="GeneID" id="19133184"/>
<feature type="compositionally biased region" description="Basic and acidic residues" evidence="1">
    <location>
        <begin position="1"/>
        <end position="11"/>
    </location>
</feature>
<evidence type="ECO:0000256" key="1">
    <source>
        <dbReference type="SAM" id="MobiDB-lite"/>
    </source>
</evidence>
<sequence>MTTHNDERSEELSNVTTVGDGGQERVDGIVPLMSGCNNPPEKDCGDPIEPINVASSDAQTEIESEDLIIETIKAMKIPANELVIYRLFQHFEKEIRDIIQRCNHETSTEKFIWKVFEECYKEAVSASGTLNAHDFVDHLKDSSWIWFLDPDFASQDHAGHYKGERSWVYFWVTILELPSVGPTLFYPQNSSDIDLSSPNTTPPYLFRVFDWKSSGKNDEEVMASSEYASQTQTSVVNDLLDMENLKATRLLSYHIGDKWTRKNDDQDNLVSWTNSLLYAVQYATYRQHRLSLLNTDIKICMVQTSQFPQGQFVRDIELLKKYLPIANNLGGEVKRVFNRRLCKQEFYNGEYFSQGVVNHAGRSCIVSLKQLEDAGIFRLYPELKNPKDSSGYIRNAIRVCDLRREWSEEQTTTEEEISYALNIAQECFEGFDASDIACILLGFRNRKLSDKTKLTINSAPSWANKPVEVGRYWQALDIFKHLQENLGHNVEMRNIYRVTSSGNRIISRLQK</sequence>
<dbReference type="Pfam" id="PF24494">
    <property type="entry name" value="DUF7587"/>
    <property type="match status" value="1"/>
</dbReference>
<feature type="domain" description="DUF7587" evidence="2">
    <location>
        <begin position="201"/>
        <end position="322"/>
    </location>
</feature>
<dbReference type="AlphaFoldDB" id="M2RLY8"/>
<proteinExistence type="predicted"/>
<accession>M2RLY8</accession>
<dbReference type="InterPro" id="IPR056009">
    <property type="entry name" value="DUF7587"/>
</dbReference>
<gene>
    <name evidence="3" type="ORF">COCSADRAFT_179248</name>
</gene>
<reference evidence="3 4" key="1">
    <citation type="journal article" date="2012" name="PLoS Pathog.">
        <title>Diverse lifestyles and strategies of plant pathogenesis encoded in the genomes of eighteen Dothideomycetes fungi.</title>
        <authorList>
            <person name="Ohm R.A."/>
            <person name="Feau N."/>
            <person name="Henrissat B."/>
            <person name="Schoch C.L."/>
            <person name="Horwitz B.A."/>
            <person name="Barry K.W."/>
            <person name="Condon B.J."/>
            <person name="Copeland A.C."/>
            <person name="Dhillon B."/>
            <person name="Glaser F."/>
            <person name="Hesse C.N."/>
            <person name="Kosti I."/>
            <person name="LaButti K."/>
            <person name="Lindquist E.A."/>
            <person name="Lucas S."/>
            <person name="Salamov A.A."/>
            <person name="Bradshaw R.E."/>
            <person name="Ciuffetti L."/>
            <person name="Hamelin R.C."/>
            <person name="Kema G.H.J."/>
            <person name="Lawrence C."/>
            <person name="Scott J.A."/>
            <person name="Spatafora J.W."/>
            <person name="Turgeon B.G."/>
            <person name="de Wit P.J.G.M."/>
            <person name="Zhong S."/>
            <person name="Goodwin S.B."/>
            <person name="Grigoriev I.V."/>
        </authorList>
    </citation>
    <scope>NUCLEOTIDE SEQUENCE [LARGE SCALE GENOMIC DNA]</scope>
    <source>
        <strain evidence="4">ND90Pr / ATCC 201652</strain>
    </source>
</reference>